<dbReference type="EMBL" id="JARJCW010000105">
    <property type="protein sequence ID" value="KAJ7193747.1"/>
    <property type="molecule type" value="Genomic_DNA"/>
</dbReference>
<accession>A0AAD6USL9</accession>
<proteinExistence type="predicted"/>
<comment type="caution">
    <text evidence="1">The sequence shown here is derived from an EMBL/GenBank/DDBJ whole genome shotgun (WGS) entry which is preliminary data.</text>
</comment>
<evidence type="ECO:0000313" key="1">
    <source>
        <dbReference type="EMBL" id="KAJ7193747.1"/>
    </source>
</evidence>
<dbReference type="AlphaFoldDB" id="A0AAD6USL9"/>
<sequence>MVPQSVHVIRVHRLGVARATVLPISEPVNPGPRYRPRSRRARVPPLSRKLRTATDLAQPVRVLLQCGVAGYKFTHHIALLVARLAPHVLCSAEAFIVCLRAAALGMFGAHWYGDDGPWRRGARGACEYLTSHGVNLASLMGSLFRYGVLHVRDMYHCVRALLHAGASGFHQLQALHALVVDCRPDLCMRDASVTAGDILRAIRATGADGCLLWGPPMST</sequence>
<dbReference type="Proteomes" id="UP001219525">
    <property type="component" value="Unassembled WGS sequence"/>
</dbReference>
<evidence type="ECO:0000313" key="2">
    <source>
        <dbReference type="Proteomes" id="UP001219525"/>
    </source>
</evidence>
<protein>
    <submittedName>
        <fullName evidence="1">Uncharacterized protein</fullName>
    </submittedName>
</protein>
<keyword evidence="2" id="KW-1185">Reference proteome</keyword>
<reference evidence="1" key="1">
    <citation type="submission" date="2023-03" db="EMBL/GenBank/DDBJ databases">
        <title>Massive genome expansion in bonnet fungi (Mycena s.s.) driven by repeated elements and novel gene families across ecological guilds.</title>
        <authorList>
            <consortium name="Lawrence Berkeley National Laboratory"/>
            <person name="Harder C.B."/>
            <person name="Miyauchi S."/>
            <person name="Viragh M."/>
            <person name="Kuo A."/>
            <person name="Thoen E."/>
            <person name="Andreopoulos B."/>
            <person name="Lu D."/>
            <person name="Skrede I."/>
            <person name="Drula E."/>
            <person name="Henrissat B."/>
            <person name="Morin E."/>
            <person name="Kohler A."/>
            <person name="Barry K."/>
            <person name="LaButti K."/>
            <person name="Morin E."/>
            <person name="Salamov A."/>
            <person name="Lipzen A."/>
            <person name="Mereny Z."/>
            <person name="Hegedus B."/>
            <person name="Baldrian P."/>
            <person name="Stursova M."/>
            <person name="Weitz H."/>
            <person name="Taylor A."/>
            <person name="Grigoriev I.V."/>
            <person name="Nagy L.G."/>
            <person name="Martin F."/>
            <person name="Kauserud H."/>
        </authorList>
    </citation>
    <scope>NUCLEOTIDE SEQUENCE</scope>
    <source>
        <strain evidence="1">9144</strain>
    </source>
</reference>
<name>A0AAD6USL9_9AGAR</name>
<organism evidence="1 2">
    <name type="scientific">Mycena pura</name>
    <dbReference type="NCBI Taxonomy" id="153505"/>
    <lineage>
        <taxon>Eukaryota</taxon>
        <taxon>Fungi</taxon>
        <taxon>Dikarya</taxon>
        <taxon>Basidiomycota</taxon>
        <taxon>Agaricomycotina</taxon>
        <taxon>Agaricomycetes</taxon>
        <taxon>Agaricomycetidae</taxon>
        <taxon>Agaricales</taxon>
        <taxon>Marasmiineae</taxon>
        <taxon>Mycenaceae</taxon>
        <taxon>Mycena</taxon>
    </lineage>
</organism>
<gene>
    <name evidence="1" type="ORF">GGX14DRAFT_405314</name>
</gene>